<proteinExistence type="inferred from homology"/>
<accession>A0A1F2PIA4</accession>
<dbReference type="CDD" id="cd04335">
    <property type="entry name" value="PrdX_deacylase"/>
    <property type="match status" value="1"/>
</dbReference>
<dbReference type="EMBL" id="LKEU01000027">
    <property type="protein sequence ID" value="OFV71059.1"/>
    <property type="molecule type" value="Genomic_DNA"/>
</dbReference>
<dbReference type="Proteomes" id="UP000176244">
    <property type="component" value="Unassembled WGS sequence"/>
</dbReference>
<evidence type="ECO:0000313" key="4">
    <source>
        <dbReference type="Proteomes" id="UP000176244"/>
    </source>
</evidence>
<dbReference type="Gene3D" id="3.90.960.10">
    <property type="entry name" value="YbaK/aminoacyl-tRNA synthetase-associated domain"/>
    <property type="match status" value="1"/>
</dbReference>
<reference evidence="3 4" key="1">
    <citation type="submission" date="2015-09" db="EMBL/GenBank/DDBJ databases">
        <title>Genome sequence of Acetobacterium wieringae DSM 1911.</title>
        <authorList>
            <person name="Poehlein A."/>
            <person name="Bengelsdorf F.R."/>
            <person name="Schiel-Bengelsdorf B."/>
            <person name="Duerre P."/>
            <person name="Daniel R."/>
        </authorList>
    </citation>
    <scope>NUCLEOTIDE SEQUENCE [LARGE SCALE GENOMIC DNA]</scope>
    <source>
        <strain evidence="3 4">DSM 1911</strain>
    </source>
</reference>
<dbReference type="RefSeq" id="WP_070370947.1">
    <property type="nucleotide sequence ID" value="NZ_JBCFAW010000002.1"/>
</dbReference>
<name>A0A1F2PIA4_9FIRM</name>
<dbReference type="AlphaFoldDB" id="A0A1F2PIA4"/>
<dbReference type="OrthoDB" id="9798587at2"/>
<evidence type="ECO:0000256" key="1">
    <source>
        <dbReference type="ARBA" id="ARBA00010201"/>
    </source>
</evidence>
<dbReference type="InterPro" id="IPR036754">
    <property type="entry name" value="YbaK/aa-tRNA-synt-asso_dom_sf"/>
</dbReference>
<protein>
    <submittedName>
        <fullName evidence="3">Prolyl-tRNA editing protein ProX</fullName>
    </submittedName>
</protein>
<evidence type="ECO:0000259" key="2">
    <source>
        <dbReference type="Pfam" id="PF04073"/>
    </source>
</evidence>
<dbReference type="GO" id="GO:0002161">
    <property type="term" value="F:aminoacyl-tRNA deacylase activity"/>
    <property type="evidence" value="ECO:0007669"/>
    <property type="project" value="InterPro"/>
</dbReference>
<dbReference type="PANTHER" id="PTHR31423">
    <property type="entry name" value="YBAK DOMAIN-CONTAINING PROTEIN"/>
    <property type="match status" value="1"/>
</dbReference>
<dbReference type="SUPFAM" id="SSF55826">
    <property type="entry name" value="YbaK/ProRS associated domain"/>
    <property type="match status" value="1"/>
</dbReference>
<dbReference type="InterPro" id="IPR007214">
    <property type="entry name" value="YbaK/aa-tRNA-synth-assoc-dom"/>
</dbReference>
<dbReference type="FunFam" id="3.90.960.10:FF:000005">
    <property type="entry name" value="Putative prolyl-tRNA synthetase"/>
    <property type="match status" value="1"/>
</dbReference>
<dbReference type="PANTHER" id="PTHR31423:SF3">
    <property type="entry name" value="PROLYL-TRNA SYNTHETASE ASSOCIATED DOMAIN-CONTAINING PROTEIN 1-RELATED"/>
    <property type="match status" value="1"/>
</dbReference>
<gene>
    <name evidence="3" type="primary">proX_2</name>
    <name evidence="3" type="ORF">ACWI_16450</name>
</gene>
<organism evidence="3 4">
    <name type="scientific">Acetobacterium wieringae</name>
    <dbReference type="NCBI Taxonomy" id="52694"/>
    <lineage>
        <taxon>Bacteria</taxon>
        <taxon>Bacillati</taxon>
        <taxon>Bacillota</taxon>
        <taxon>Clostridia</taxon>
        <taxon>Eubacteriales</taxon>
        <taxon>Eubacteriaceae</taxon>
        <taxon>Acetobacterium</taxon>
    </lineage>
</organism>
<comment type="caution">
    <text evidence="3">The sequence shown here is derived from an EMBL/GenBank/DDBJ whole genome shotgun (WGS) entry which is preliminary data.</text>
</comment>
<comment type="similarity">
    <text evidence="1">Belongs to the PRORSD1 family.</text>
</comment>
<evidence type="ECO:0000313" key="3">
    <source>
        <dbReference type="EMBL" id="OFV71059.1"/>
    </source>
</evidence>
<dbReference type="Pfam" id="PF04073">
    <property type="entry name" value="tRNA_edit"/>
    <property type="match status" value="1"/>
</dbReference>
<sequence>MSENAQKVFNVLNQLEIDYQVINHPPVYTCEELEQYIGGLEGAHCKNLLLRNKKGNRHFLVILEESKQVDIKSFGKRIDVSNLSFASEERLQKHLGVSPGAVSVFGVINNEAHDVEVFIDEAMMKHAMINCHPNDNTATINFTTAGLKKFLDQCGNPVNFVKI</sequence>
<dbReference type="InterPro" id="IPR040285">
    <property type="entry name" value="ProX/PRXD1"/>
</dbReference>
<dbReference type="STRING" id="52694.ACWI_16450"/>
<feature type="domain" description="YbaK/aminoacyl-tRNA synthetase-associated" evidence="2">
    <location>
        <begin position="24"/>
        <end position="150"/>
    </location>
</feature>